<organism evidence="2 3">
    <name type="scientific">Paraphaeosphaeria sporulosa</name>
    <dbReference type="NCBI Taxonomy" id="1460663"/>
    <lineage>
        <taxon>Eukaryota</taxon>
        <taxon>Fungi</taxon>
        <taxon>Dikarya</taxon>
        <taxon>Ascomycota</taxon>
        <taxon>Pezizomycotina</taxon>
        <taxon>Dothideomycetes</taxon>
        <taxon>Pleosporomycetidae</taxon>
        <taxon>Pleosporales</taxon>
        <taxon>Massarineae</taxon>
        <taxon>Didymosphaeriaceae</taxon>
        <taxon>Paraphaeosphaeria</taxon>
    </lineage>
</organism>
<dbReference type="SUPFAM" id="SSF49503">
    <property type="entry name" value="Cupredoxins"/>
    <property type="match status" value="1"/>
</dbReference>
<evidence type="ECO:0000256" key="1">
    <source>
        <dbReference type="SAM" id="MobiDB-lite"/>
    </source>
</evidence>
<gene>
    <name evidence="2" type="ORF">CC84DRAFT_1149715</name>
</gene>
<reference evidence="2 3" key="1">
    <citation type="submission" date="2016-05" db="EMBL/GenBank/DDBJ databases">
        <title>Comparative analysis of secretome profiles of manganese(II)-oxidizing ascomycete fungi.</title>
        <authorList>
            <consortium name="DOE Joint Genome Institute"/>
            <person name="Zeiner C.A."/>
            <person name="Purvine S.O."/>
            <person name="Zink E.M."/>
            <person name="Wu S."/>
            <person name="Pasa-Tolic L."/>
            <person name="Chaput D.L."/>
            <person name="Haridas S."/>
            <person name="Grigoriev I.V."/>
            <person name="Santelli C.M."/>
            <person name="Hansel C.M."/>
        </authorList>
    </citation>
    <scope>NUCLEOTIDE SEQUENCE [LARGE SCALE GENOMIC DNA]</scope>
    <source>
        <strain evidence="2 3">AP3s5-JAC2a</strain>
    </source>
</reference>
<dbReference type="GeneID" id="28760168"/>
<name>A0A177C8I7_9PLEO</name>
<dbReference type="InterPro" id="IPR052953">
    <property type="entry name" value="Ser-rich/MCO-related"/>
</dbReference>
<sequence length="156" mass="17023">MSIWAPTQTYTVQVGNGDHKFKPDVIQAEVGDIVEFDFYPVNHSVIRAEYEHPCIPYEMTGRGKVGFWSGFHAPDALLGDPPKYTVRVNDTAPVFFYCSAPDSCTKQGMVGVVNPNASTSLAHQRDLALQASYQLSPGEPFPSEAETPSSTLPNAT</sequence>
<proteinExistence type="predicted"/>
<dbReference type="EMBL" id="KV441554">
    <property type="protein sequence ID" value="OAG03953.1"/>
    <property type="molecule type" value="Genomic_DNA"/>
</dbReference>
<evidence type="ECO:0000313" key="3">
    <source>
        <dbReference type="Proteomes" id="UP000077069"/>
    </source>
</evidence>
<feature type="compositionally biased region" description="Polar residues" evidence="1">
    <location>
        <begin position="146"/>
        <end position="156"/>
    </location>
</feature>
<dbReference type="Proteomes" id="UP000077069">
    <property type="component" value="Unassembled WGS sequence"/>
</dbReference>
<dbReference type="PANTHER" id="PTHR34883">
    <property type="entry name" value="SERINE-RICH PROTEIN, PUTATIVE-RELATED-RELATED"/>
    <property type="match status" value="1"/>
</dbReference>
<keyword evidence="3" id="KW-1185">Reference proteome</keyword>
<dbReference type="STRING" id="1460663.A0A177C8I7"/>
<dbReference type="AlphaFoldDB" id="A0A177C8I7"/>
<feature type="non-terminal residue" evidence="2">
    <location>
        <position position="156"/>
    </location>
</feature>
<evidence type="ECO:0000313" key="2">
    <source>
        <dbReference type="EMBL" id="OAG03953.1"/>
    </source>
</evidence>
<dbReference type="InParanoid" id="A0A177C8I7"/>
<evidence type="ECO:0008006" key="4">
    <source>
        <dbReference type="Google" id="ProtNLM"/>
    </source>
</evidence>
<dbReference type="RefSeq" id="XP_018034318.1">
    <property type="nucleotide sequence ID" value="XM_018176682.1"/>
</dbReference>
<protein>
    <recommendedName>
        <fullName evidence="4">Cupredoxin</fullName>
    </recommendedName>
</protein>
<dbReference type="Gene3D" id="2.60.40.420">
    <property type="entry name" value="Cupredoxins - blue copper proteins"/>
    <property type="match status" value="1"/>
</dbReference>
<dbReference type="CDD" id="cd00920">
    <property type="entry name" value="Cupredoxin"/>
    <property type="match status" value="1"/>
</dbReference>
<dbReference type="OrthoDB" id="2331100at2759"/>
<feature type="region of interest" description="Disordered" evidence="1">
    <location>
        <begin position="136"/>
        <end position="156"/>
    </location>
</feature>
<dbReference type="PANTHER" id="PTHR34883:SF8">
    <property type="entry name" value="EXTRACELLULAR SERINE-RICH PROTEIN (AFU_ORTHOLOGUE AFUA_6G00670)"/>
    <property type="match status" value="1"/>
</dbReference>
<accession>A0A177C8I7</accession>
<dbReference type="InterPro" id="IPR008972">
    <property type="entry name" value="Cupredoxin"/>
</dbReference>